<evidence type="ECO:0000313" key="2">
    <source>
        <dbReference type="Proteomes" id="UP000324354"/>
    </source>
</evidence>
<protein>
    <submittedName>
        <fullName evidence="1">Uncharacterized protein</fullName>
    </submittedName>
</protein>
<dbReference type="EMBL" id="CP023154">
    <property type="protein sequence ID" value="QEK79628.1"/>
    <property type="molecule type" value="Genomic_DNA"/>
</dbReference>
<proteinExistence type="predicted"/>
<name>A0A5C0XTI8_PYRFU</name>
<gene>
    <name evidence="1" type="ORF">PFDSM3638_10270</name>
</gene>
<reference evidence="1 2" key="1">
    <citation type="submission" date="2017-08" db="EMBL/GenBank/DDBJ databases">
        <title>Resequencing and Reannotation of the genome of Pyrococcus furiosus type strain DSM3638.</title>
        <authorList>
            <person name="Reichelt R.M."/>
            <person name="Bunk B."/>
        </authorList>
    </citation>
    <scope>NUCLEOTIDE SEQUENCE [LARGE SCALE GENOMIC DNA]</scope>
    <source>
        <strain evidence="1 2">DSM 3638</strain>
    </source>
</reference>
<dbReference type="Proteomes" id="UP000324354">
    <property type="component" value="Chromosome"/>
</dbReference>
<sequence length="102" mass="12270">MRERQKGMQRFFKQTLNFLREPTEHLKTLKLYSYHALQKFSKNIRYLKNKAMLTSIIKSNPNLQHLYFQKYAQISCTENPQDLKFKLSKSYSSDDESRSADR</sequence>
<dbReference type="AlphaFoldDB" id="A0A5C0XTI8"/>
<organism evidence="1 2">
    <name type="scientific">Pyrococcus furiosus (strain ATCC 43587 / DSM 3638 / JCM 8422 / Vc1)</name>
    <dbReference type="NCBI Taxonomy" id="186497"/>
    <lineage>
        <taxon>Archaea</taxon>
        <taxon>Methanobacteriati</taxon>
        <taxon>Methanobacteriota</taxon>
        <taxon>Thermococci</taxon>
        <taxon>Thermococcales</taxon>
        <taxon>Thermococcaceae</taxon>
        <taxon>Pyrococcus</taxon>
    </lineage>
</organism>
<accession>A0A5C0XTI8</accession>
<evidence type="ECO:0000313" key="1">
    <source>
        <dbReference type="EMBL" id="QEK79628.1"/>
    </source>
</evidence>